<accession>A0A4Q8K245</accession>
<reference evidence="2" key="1">
    <citation type="submission" date="2017-05" db="EMBL/GenBank/DDBJ databases">
        <authorList>
            <person name="QRISCLOUD D."/>
        </authorList>
    </citation>
    <scope>NUCLEOTIDE SEQUENCE</scope>
</reference>
<feature type="transmembrane region" description="Helical" evidence="1">
    <location>
        <begin position="6"/>
        <end position="26"/>
    </location>
</feature>
<keyword evidence="1" id="KW-0472">Membrane</keyword>
<reference evidence="2" key="2">
    <citation type="submission" date="2019-05" db="EMBL/GenBank/DDBJ databases">
        <title>Unravelling the molecular evolution of spider venoms.</title>
        <authorList>
            <person name="Pineda S."/>
        </authorList>
    </citation>
    <scope>NUCLEOTIDE SEQUENCE</scope>
</reference>
<evidence type="ECO:0000313" key="2">
    <source>
        <dbReference type="EMBL" id="SNX33437.1"/>
    </source>
</evidence>
<sequence>MGRGRLYFTFITVLTFGAFLLLEHFASSKEFHREVACFKDVVRLNCGNHSFIAIHEAYFTGAQEENLTCTFPALEHEYIEDESATEAGNLSGCYEDIRVYVNRKCSGLNECRFSYEDEPEKICP</sequence>
<keyword evidence="1" id="KW-1133">Transmembrane helix</keyword>
<name>A0A4Q8K245_DEISU</name>
<keyword evidence="1" id="KW-0812">Transmembrane</keyword>
<dbReference type="InterPro" id="IPR043159">
    <property type="entry name" value="Lectin_gal-bd_sf"/>
</dbReference>
<dbReference type="AlphaFoldDB" id="A0A4Q8K245"/>
<dbReference type="Gene3D" id="2.60.120.740">
    <property type="match status" value="1"/>
</dbReference>
<evidence type="ECO:0000256" key="1">
    <source>
        <dbReference type="SAM" id="Phobius"/>
    </source>
</evidence>
<dbReference type="EMBL" id="HAHH01000078">
    <property type="protein sequence ID" value="SNX33437.1"/>
    <property type="molecule type" value="Transcribed_RNA"/>
</dbReference>
<protein>
    <submittedName>
        <fullName evidence="2">U2-Deinotoxin-Dsu1a_1</fullName>
    </submittedName>
</protein>
<proteinExistence type="predicted"/>
<organism evidence="2">
    <name type="scientific">Deinopis subrufa</name>
    <name type="common">Rufous net-casting spider</name>
    <dbReference type="NCBI Taxonomy" id="1905329"/>
    <lineage>
        <taxon>Eukaryota</taxon>
        <taxon>Metazoa</taxon>
        <taxon>Ecdysozoa</taxon>
        <taxon>Arthropoda</taxon>
        <taxon>Chelicerata</taxon>
        <taxon>Arachnida</taxon>
        <taxon>Araneae</taxon>
        <taxon>Araneomorphae</taxon>
        <taxon>Entelegynae</taxon>
        <taxon>Deinopoidea</taxon>
        <taxon>Deinopidae</taxon>
        <taxon>Deinopis</taxon>
    </lineage>
</organism>